<feature type="region of interest" description="Disordered" evidence="1">
    <location>
        <begin position="78"/>
        <end position="107"/>
    </location>
</feature>
<gene>
    <name evidence="2" type="ORF">CDL15_Pgr016785</name>
</gene>
<evidence type="ECO:0000313" key="2">
    <source>
        <dbReference type="EMBL" id="OWM77388.1"/>
    </source>
</evidence>
<accession>A0A218WXT7</accession>
<feature type="region of interest" description="Disordered" evidence="1">
    <location>
        <begin position="1"/>
        <end position="47"/>
    </location>
</feature>
<organism evidence="2 3">
    <name type="scientific">Punica granatum</name>
    <name type="common">Pomegranate</name>
    <dbReference type="NCBI Taxonomy" id="22663"/>
    <lineage>
        <taxon>Eukaryota</taxon>
        <taxon>Viridiplantae</taxon>
        <taxon>Streptophyta</taxon>
        <taxon>Embryophyta</taxon>
        <taxon>Tracheophyta</taxon>
        <taxon>Spermatophyta</taxon>
        <taxon>Magnoliopsida</taxon>
        <taxon>eudicotyledons</taxon>
        <taxon>Gunneridae</taxon>
        <taxon>Pentapetalae</taxon>
        <taxon>rosids</taxon>
        <taxon>malvids</taxon>
        <taxon>Myrtales</taxon>
        <taxon>Lythraceae</taxon>
        <taxon>Punica</taxon>
    </lineage>
</organism>
<name>A0A218WXT7_PUNGR</name>
<dbReference type="Proteomes" id="UP000197138">
    <property type="component" value="Unassembled WGS sequence"/>
</dbReference>
<comment type="caution">
    <text evidence="2">The sequence shown here is derived from an EMBL/GenBank/DDBJ whole genome shotgun (WGS) entry which is preliminary data.</text>
</comment>
<protein>
    <submittedName>
        <fullName evidence="2">Uncharacterized protein</fullName>
    </submittedName>
</protein>
<feature type="compositionally biased region" description="Basic and acidic residues" evidence="1">
    <location>
        <begin position="8"/>
        <end position="22"/>
    </location>
</feature>
<evidence type="ECO:0000313" key="3">
    <source>
        <dbReference type="Proteomes" id="UP000197138"/>
    </source>
</evidence>
<reference evidence="3" key="1">
    <citation type="journal article" date="2017" name="Plant J.">
        <title>The pomegranate (Punica granatum L.) genome and the genomics of punicalagin biosynthesis.</title>
        <authorList>
            <person name="Qin G."/>
            <person name="Xu C."/>
            <person name="Ming R."/>
            <person name="Tang H."/>
            <person name="Guyot R."/>
            <person name="Kramer E.M."/>
            <person name="Hu Y."/>
            <person name="Yi X."/>
            <person name="Qi Y."/>
            <person name="Xu X."/>
            <person name="Gao Z."/>
            <person name="Pan H."/>
            <person name="Jian J."/>
            <person name="Tian Y."/>
            <person name="Yue Z."/>
            <person name="Xu Y."/>
        </authorList>
    </citation>
    <scope>NUCLEOTIDE SEQUENCE [LARGE SCALE GENOMIC DNA]</scope>
    <source>
        <strain evidence="3">cv. Dabenzi</strain>
    </source>
</reference>
<dbReference type="EMBL" id="MTKT01002534">
    <property type="protein sequence ID" value="OWM77388.1"/>
    <property type="molecule type" value="Genomic_DNA"/>
</dbReference>
<sequence length="107" mass="12033">MLWTQMKEGMESIDRIDPREGVESGMQEQGKTRNRGGEWLKTEGRGGRLDQHGEEWFAAGCAQPEPNALVAAAKVGRRDYTSRKLPKRQRPRNEGTEQTSIVLHSGI</sequence>
<dbReference type="AlphaFoldDB" id="A0A218WXT7"/>
<feature type="compositionally biased region" description="Polar residues" evidence="1">
    <location>
        <begin position="96"/>
        <end position="107"/>
    </location>
</feature>
<proteinExistence type="predicted"/>
<feature type="compositionally biased region" description="Basic and acidic residues" evidence="1">
    <location>
        <begin position="35"/>
        <end position="47"/>
    </location>
</feature>
<evidence type="ECO:0000256" key="1">
    <source>
        <dbReference type="SAM" id="MobiDB-lite"/>
    </source>
</evidence>